<proteinExistence type="predicted"/>
<dbReference type="Proteomes" id="UP000241964">
    <property type="component" value="Unassembled WGS sequence"/>
</dbReference>
<dbReference type="AlphaFoldDB" id="A0A2P8F7J1"/>
<keyword evidence="2" id="KW-1185">Reference proteome</keyword>
<comment type="caution">
    <text evidence="1">The sequence shown here is derived from an EMBL/GenBank/DDBJ whole genome shotgun (WGS) entry which is preliminary data.</text>
</comment>
<reference evidence="1 2" key="1">
    <citation type="submission" date="2018-03" db="EMBL/GenBank/DDBJ databases">
        <title>Genomic Encyclopedia of Archaeal and Bacterial Type Strains, Phase II (KMG-II): from individual species to whole genera.</title>
        <authorList>
            <person name="Goeker M."/>
        </authorList>
    </citation>
    <scope>NUCLEOTIDE SEQUENCE [LARGE SCALE GENOMIC DNA]</scope>
    <source>
        <strain evidence="1 2">DSM 29057</strain>
    </source>
</reference>
<dbReference type="EMBL" id="PYAS01000036">
    <property type="protein sequence ID" value="PSL17642.1"/>
    <property type="molecule type" value="Genomic_DNA"/>
</dbReference>
<sequence length="29" mass="3115">MLKLNLPLLHSQSGTTALKTIRATSFGKS</sequence>
<gene>
    <name evidence="1" type="ORF">CLV60_1361</name>
</gene>
<feature type="non-terminal residue" evidence="1">
    <location>
        <position position="29"/>
    </location>
</feature>
<evidence type="ECO:0000313" key="2">
    <source>
        <dbReference type="Proteomes" id="UP000241964"/>
    </source>
</evidence>
<organism evidence="1 2">
    <name type="scientific">Dyadobacter jiangsuensis</name>
    <dbReference type="NCBI Taxonomy" id="1591085"/>
    <lineage>
        <taxon>Bacteria</taxon>
        <taxon>Pseudomonadati</taxon>
        <taxon>Bacteroidota</taxon>
        <taxon>Cytophagia</taxon>
        <taxon>Cytophagales</taxon>
        <taxon>Spirosomataceae</taxon>
        <taxon>Dyadobacter</taxon>
    </lineage>
</organism>
<name>A0A2P8F7J1_9BACT</name>
<evidence type="ECO:0000313" key="1">
    <source>
        <dbReference type="EMBL" id="PSL17642.1"/>
    </source>
</evidence>
<protein>
    <submittedName>
        <fullName evidence="1">Uncharacterized protein</fullName>
    </submittedName>
</protein>
<accession>A0A2P8F7J1</accession>